<keyword evidence="9" id="KW-0807">Transducer</keyword>
<dbReference type="GO" id="GO:0008528">
    <property type="term" value="F:G protein-coupled peptide receptor activity"/>
    <property type="evidence" value="ECO:0007669"/>
    <property type="project" value="TreeGrafter"/>
</dbReference>
<comment type="similarity">
    <text evidence="2">Belongs to the G-protein coupled receptor 2 family. Mth subfamily.</text>
</comment>
<dbReference type="Gene3D" id="1.20.1070.10">
    <property type="entry name" value="Rhodopsin 7-helix transmembrane proteins"/>
    <property type="match status" value="2"/>
</dbReference>
<dbReference type="VEuPathDB" id="VectorBase:AALB004803"/>
<feature type="domain" description="G-protein coupled receptors family 2 profile 2" evidence="10">
    <location>
        <begin position="183"/>
        <end position="430"/>
    </location>
</feature>
<reference evidence="11 12" key="1">
    <citation type="journal article" date="2017" name="G3 (Bethesda)">
        <title>The Physical Genome Mapping of Anopheles albimanus Corrected Scaffold Misassemblies and Identified Interarm Rearrangements in Genus Anopheles.</title>
        <authorList>
            <person name="Artemov G.N."/>
            <person name="Peery A.N."/>
            <person name="Jiang X."/>
            <person name="Tu Z."/>
            <person name="Stegniy V.N."/>
            <person name="Sharakhova M.V."/>
            <person name="Sharakhov I.V."/>
        </authorList>
    </citation>
    <scope>NUCLEOTIDE SEQUENCE [LARGE SCALE GENOMIC DNA]</scope>
    <source>
        <strain evidence="11 12">ALBI9_A</strain>
    </source>
</reference>
<feature type="domain" description="G-protein coupled receptors family 2 profile 2" evidence="10">
    <location>
        <begin position="608"/>
        <end position="855"/>
    </location>
</feature>
<protein>
    <recommendedName>
        <fullName evidence="10">G-protein coupled receptors family 2 profile 2 domain-containing protein</fullName>
    </recommendedName>
</protein>
<evidence type="ECO:0000256" key="1">
    <source>
        <dbReference type="ARBA" id="ARBA00004651"/>
    </source>
</evidence>
<dbReference type="InterPro" id="IPR000832">
    <property type="entry name" value="GPCR_2_secretin-like"/>
</dbReference>
<dbReference type="EnsemblMetazoa" id="AALB004803-RA">
    <property type="protein sequence ID" value="AALB004803-PA"/>
    <property type="gene ID" value="AALB004803"/>
</dbReference>
<evidence type="ECO:0000256" key="9">
    <source>
        <dbReference type="ARBA" id="ARBA00023224"/>
    </source>
</evidence>
<dbReference type="Proteomes" id="UP000069272">
    <property type="component" value="Chromosome 3L"/>
</dbReference>
<dbReference type="InterPro" id="IPR036272">
    <property type="entry name" value="Methuselah_N_sf"/>
</dbReference>
<dbReference type="InterPro" id="IPR051384">
    <property type="entry name" value="Mth_GPCR"/>
</dbReference>
<evidence type="ECO:0000256" key="7">
    <source>
        <dbReference type="ARBA" id="ARBA00023136"/>
    </source>
</evidence>
<evidence type="ECO:0000256" key="4">
    <source>
        <dbReference type="ARBA" id="ARBA00022692"/>
    </source>
</evidence>
<dbReference type="PANTHER" id="PTHR47154">
    <property type="entry name" value="G-PROTEIN COUPLED RECEPTOR MTH-RELATED"/>
    <property type="match status" value="1"/>
</dbReference>
<dbReference type="SUPFAM" id="SSF63877">
    <property type="entry name" value="Methuselah ectodomain"/>
    <property type="match status" value="2"/>
</dbReference>
<keyword evidence="4" id="KW-0812">Transmembrane</keyword>
<keyword evidence="7" id="KW-0472">Membrane</keyword>
<name>A0A182FE62_ANOAL</name>
<evidence type="ECO:0000256" key="6">
    <source>
        <dbReference type="ARBA" id="ARBA00023040"/>
    </source>
</evidence>
<sequence>MMYTSVRVILLKCFVMLLLYNVPATAVQLCHEKESVDITNGTMDSDGRIEHKGVFYNRSQYFQDVNVRRGCVCLVRQCIYVCDAEEWTIEGLPELNAVVFDDSSYIGDEMNLAEDDRFHLLLKQPNCTRFQYKVYDSNRLIRITSVGTLSEFGKVYNYQQFCLNPTVGGLEASFCEPKYIIWLNTIKTWGQRLSLGCLVITLMLYAFLSELHNFSNLTLMCYAATLAIFYLLVVLEAIDIYSKQSIMCMINGHIIHFILMANSFWLNIMSFDIYQTIAGNRGRMTNHKKLLYYCLCGWGTPLLFQSLIFLLNRIELISYDLRPTVGADKCVIMCTKKNLFMYHFLPTLLLSIANIVLFVISAKRISGAVQSDVDRKNRQRFSLCFSLFSIRSAILIPQLTRLLLDFPTWLYYALAAFDGIVGIIIFFLLVWKDRIRELLLQRNFKRKSAARATAVQLCPEKESVDITNGTMDSDERIEHKGVFYNRSQYFQDVNVRRGCVCLVRQCIYVCDAEEWTNEGLPELNAVVFDDSTYIGDEVNLAEDDRFHLLLEQPNCARLRYQLGAGVDLTSEGNLILYDGTYNYQQFCLHPKNSTKEVSVCEPEYMTWLNTIHNWGPRLSLGCLVTILVVYALLPVLHNSSGVILMCYMATLAAYYLVHELETKGINSKQSGICRVFGYILYFTKMASYFWLNIMSFDISRKFAESRGRTSDLRTCLCFCLCAWGTPLLFLCLILLFDHTNLIGYDVFPNVDEEQCFFFGTKQIQFLFYYLPILLLTTASIVLLLNTKNRISRAAQSNVDSKDRKRFSLCLCLFLIMNTTLIPYLVGLLLDYPAWLYYVLARFDGLVGMIIFFLVVWKQSVQKLLLQRSSYLQALLFRSVNASSSLVSGHYIAPPWFGSDEVLLLDRPDPPAICCEPPVAPFGLKRIANASDRSMAVVAKPKWFAPDPASWRPLVPFPGANGGGGLPPVPGECSSKSYLKSAPGFSSSNFDLNVIIGGVVFGEEDGVVGGPLVVVVGPPPVAVPSDWPPAPAGDEGAGERDDWRSVRASDRSGLGLFLLGSV</sequence>
<keyword evidence="5" id="KW-1133">Transmembrane helix</keyword>
<dbReference type="InterPro" id="IPR017981">
    <property type="entry name" value="GPCR_2-like_7TM"/>
</dbReference>
<dbReference type="SUPFAM" id="SSF81321">
    <property type="entry name" value="Family A G protein-coupled receptor-like"/>
    <property type="match status" value="1"/>
</dbReference>
<evidence type="ECO:0000256" key="3">
    <source>
        <dbReference type="ARBA" id="ARBA00022475"/>
    </source>
</evidence>
<comment type="subcellular location">
    <subcellularLocation>
        <location evidence="1">Cell membrane</location>
        <topology evidence="1">Multi-pass membrane protein</topology>
    </subcellularLocation>
</comment>
<dbReference type="PROSITE" id="PS50261">
    <property type="entry name" value="G_PROTEIN_RECEP_F2_4"/>
    <property type="match status" value="2"/>
</dbReference>
<proteinExistence type="inferred from homology"/>
<dbReference type="AlphaFoldDB" id="A0A182FE62"/>
<dbReference type="Pfam" id="PF00002">
    <property type="entry name" value="7tm_2"/>
    <property type="match status" value="2"/>
</dbReference>
<dbReference type="GO" id="GO:0007166">
    <property type="term" value="P:cell surface receptor signaling pathway"/>
    <property type="evidence" value="ECO:0007669"/>
    <property type="project" value="InterPro"/>
</dbReference>
<keyword evidence="8" id="KW-0675">Receptor</keyword>
<evidence type="ECO:0000256" key="2">
    <source>
        <dbReference type="ARBA" id="ARBA00008979"/>
    </source>
</evidence>
<evidence type="ECO:0000313" key="11">
    <source>
        <dbReference type="EnsemblMetazoa" id="AALB004803-PA"/>
    </source>
</evidence>
<evidence type="ECO:0000313" key="12">
    <source>
        <dbReference type="Proteomes" id="UP000069272"/>
    </source>
</evidence>
<keyword evidence="6" id="KW-0297">G-protein coupled receptor</keyword>
<dbReference type="VEuPathDB" id="VectorBase:AALB20_031511"/>
<accession>A0A182FE62</accession>
<keyword evidence="3" id="KW-1003">Cell membrane</keyword>
<evidence type="ECO:0000256" key="8">
    <source>
        <dbReference type="ARBA" id="ARBA00023170"/>
    </source>
</evidence>
<organism evidence="11 12">
    <name type="scientific">Anopheles albimanus</name>
    <name type="common">New world malaria mosquito</name>
    <dbReference type="NCBI Taxonomy" id="7167"/>
    <lineage>
        <taxon>Eukaryota</taxon>
        <taxon>Metazoa</taxon>
        <taxon>Ecdysozoa</taxon>
        <taxon>Arthropoda</taxon>
        <taxon>Hexapoda</taxon>
        <taxon>Insecta</taxon>
        <taxon>Pterygota</taxon>
        <taxon>Neoptera</taxon>
        <taxon>Endopterygota</taxon>
        <taxon>Diptera</taxon>
        <taxon>Nematocera</taxon>
        <taxon>Culicoidea</taxon>
        <taxon>Culicidae</taxon>
        <taxon>Anophelinae</taxon>
        <taxon>Anopheles</taxon>
    </lineage>
</organism>
<dbReference type="GO" id="GO:0005886">
    <property type="term" value="C:plasma membrane"/>
    <property type="evidence" value="ECO:0007669"/>
    <property type="project" value="UniProtKB-SubCell"/>
</dbReference>
<evidence type="ECO:0000256" key="5">
    <source>
        <dbReference type="ARBA" id="ARBA00022989"/>
    </source>
</evidence>
<dbReference type="CDD" id="cd15039">
    <property type="entry name" value="7tmB3_Methuselah-like"/>
    <property type="match status" value="2"/>
</dbReference>
<reference evidence="11" key="2">
    <citation type="submission" date="2022-08" db="UniProtKB">
        <authorList>
            <consortium name="EnsemblMetazoa"/>
        </authorList>
    </citation>
    <scope>IDENTIFICATION</scope>
    <source>
        <strain evidence="11">STECLA/ALBI9_A</strain>
    </source>
</reference>
<keyword evidence="12" id="KW-1185">Reference proteome</keyword>
<evidence type="ECO:0000259" key="10">
    <source>
        <dbReference type="PROSITE" id="PS50261"/>
    </source>
</evidence>
<dbReference type="PANTHER" id="PTHR47154:SF2">
    <property type="entry name" value="G-PROTEIN COUPLED RECEPTOR MTH-RELATED"/>
    <property type="match status" value="1"/>
</dbReference>
<dbReference type="STRING" id="7167.A0A182FE62"/>